<dbReference type="EMBL" id="CP039965">
    <property type="protein sequence ID" value="QCO57265.1"/>
    <property type="molecule type" value="Genomic_DNA"/>
</dbReference>
<geneLocation type="plasmid" evidence="2 3">
    <name>unnamed1</name>
</geneLocation>
<dbReference type="CDD" id="cd00371">
    <property type="entry name" value="HMA"/>
    <property type="match status" value="1"/>
</dbReference>
<dbReference type="SUPFAM" id="SSF55008">
    <property type="entry name" value="HMA, heavy metal-associated domain"/>
    <property type="match status" value="1"/>
</dbReference>
<evidence type="ECO:0000313" key="3">
    <source>
        <dbReference type="Proteomes" id="UP000298631"/>
    </source>
</evidence>
<dbReference type="AlphaFoldDB" id="A0A4P8EKJ8"/>
<name>A0A4P8EKJ8_9RHOB</name>
<feature type="domain" description="HMA" evidence="1">
    <location>
        <begin position="1"/>
        <end position="63"/>
    </location>
</feature>
<dbReference type="GO" id="GO:0046872">
    <property type="term" value="F:metal ion binding"/>
    <property type="evidence" value="ECO:0007669"/>
    <property type="project" value="InterPro"/>
</dbReference>
<keyword evidence="2" id="KW-0614">Plasmid</keyword>
<evidence type="ECO:0000313" key="2">
    <source>
        <dbReference type="EMBL" id="QCO57265.1"/>
    </source>
</evidence>
<dbReference type="InterPro" id="IPR006121">
    <property type="entry name" value="HMA_dom"/>
</dbReference>
<dbReference type="InterPro" id="IPR036163">
    <property type="entry name" value="HMA_dom_sf"/>
</dbReference>
<protein>
    <submittedName>
        <fullName evidence="2">Heavy-metal-associated domain-containing protein</fullName>
    </submittedName>
</protein>
<evidence type="ECO:0000259" key="1">
    <source>
        <dbReference type="PROSITE" id="PS50846"/>
    </source>
</evidence>
<organism evidence="2 3">
    <name type="scientific">Pseudorhodobacter turbinis</name>
    <dbReference type="NCBI Taxonomy" id="2500533"/>
    <lineage>
        <taxon>Bacteria</taxon>
        <taxon>Pseudomonadati</taxon>
        <taxon>Pseudomonadota</taxon>
        <taxon>Alphaproteobacteria</taxon>
        <taxon>Rhodobacterales</taxon>
        <taxon>Paracoccaceae</taxon>
        <taxon>Pseudorhodobacter</taxon>
    </lineage>
</organism>
<reference evidence="2 3" key="1">
    <citation type="submission" date="2019-05" db="EMBL/GenBank/DDBJ databases">
        <title>Pseudorhodobacter turbinis sp. nov., isolated from the gut of the Korean turban shell.</title>
        <authorList>
            <person name="Jeong Y.-S."/>
            <person name="Kang W.-R."/>
            <person name="Bae J.-W."/>
        </authorList>
    </citation>
    <scope>NUCLEOTIDE SEQUENCE [LARGE SCALE GENOMIC DNA]</scope>
    <source>
        <strain evidence="2 3">S12M18</strain>
        <plasmid evidence="2 3">unnamed1</plasmid>
    </source>
</reference>
<dbReference type="PROSITE" id="PS50846">
    <property type="entry name" value="HMA_2"/>
    <property type="match status" value="1"/>
</dbReference>
<dbReference type="Proteomes" id="UP000298631">
    <property type="component" value="Plasmid unnamed1"/>
</dbReference>
<sequence>MDRSGMDCGSCANKNKTALERLPGVSDINVALMTERLKLSLDETQTRRDKVEATVKALGYGIKEWRVGRSRIAAGDRAGGGRQDRCRALPRPRTPCPFCAAR</sequence>
<dbReference type="Pfam" id="PF00403">
    <property type="entry name" value="HMA"/>
    <property type="match status" value="1"/>
</dbReference>
<accession>A0A4P8EKJ8</accession>
<dbReference type="OrthoDB" id="9799649at2"/>
<proteinExistence type="predicted"/>
<keyword evidence="3" id="KW-1185">Reference proteome</keyword>
<dbReference type="Gene3D" id="3.30.70.100">
    <property type="match status" value="1"/>
</dbReference>
<dbReference type="KEGG" id="pseb:EOK75_16065"/>
<gene>
    <name evidence="2" type="ORF">EOK75_16065</name>
</gene>